<dbReference type="EMBL" id="JH000374">
    <property type="protein sequence ID" value="EGW07362.1"/>
    <property type="molecule type" value="Genomic_DNA"/>
</dbReference>
<evidence type="ECO:0000256" key="5">
    <source>
        <dbReference type="ARBA" id="ARBA00034834"/>
    </source>
</evidence>
<evidence type="ECO:0000256" key="3">
    <source>
        <dbReference type="ARBA" id="ARBA00022989"/>
    </source>
</evidence>
<keyword evidence="3 6" id="KW-1133">Transmembrane helix</keyword>
<dbReference type="InParanoid" id="G3HHB0"/>
<dbReference type="PANTHER" id="PTHR34104">
    <property type="entry name" value="TRANSMEMBRANE PROTEIN 254"/>
    <property type="match status" value="1"/>
</dbReference>
<name>G3HHB0_CRIGR</name>
<dbReference type="STRING" id="10029.G3HHB0"/>
<evidence type="ECO:0000313" key="7">
    <source>
        <dbReference type="EMBL" id="EGW07362.1"/>
    </source>
</evidence>
<evidence type="ECO:0000256" key="1">
    <source>
        <dbReference type="ARBA" id="ARBA00004141"/>
    </source>
</evidence>
<evidence type="ECO:0000256" key="6">
    <source>
        <dbReference type="SAM" id="Phobius"/>
    </source>
</evidence>
<dbReference type="PaxDb" id="10029-XP_007635105.1"/>
<accession>G3HHB0</accession>
<dbReference type="Pfam" id="PF14934">
    <property type="entry name" value="TMEM254"/>
    <property type="match status" value="1"/>
</dbReference>
<organism evidence="7 8">
    <name type="scientific">Cricetulus griseus</name>
    <name type="common">Chinese hamster</name>
    <name type="synonym">Cricetulus barabensis griseus</name>
    <dbReference type="NCBI Taxonomy" id="10029"/>
    <lineage>
        <taxon>Eukaryota</taxon>
        <taxon>Metazoa</taxon>
        <taxon>Chordata</taxon>
        <taxon>Craniata</taxon>
        <taxon>Vertebrata</taxon>
        <taxon>Euteleostomi</taxon>
        <taxon>Mammalia</taxon>
        <taxon>Eutheria</taxon>
        <taxon>Euarchontoglires</taxon>
        <taxon>Glires</taxon>
        <taxon>Rodentia</taxon>
        <taxon>Myomorpha</taxon>
        <taxon>Muroidea</taxon>
        <taxon>Cricetidae</taxon>
        <taxon>Cricetinae</taxon>
        <taxon>Cricetulus</taxon>
    </lineage>
</organism>
<dbReference type="eggNOG" id="ENOG502S4F5">
    <property type="taxonomic scope" value="Eukaryota"/>
</dbReference>
<feature type="transmembrane region" description="Helical" evidence="6">
    <location>
        <begin position="64"/>
        <end position="84"/>
    </location>
</feature>
<dbReference type="GO" id="GO:0016020">
    <property type="term" value="C:membrane"/>
    <property type="evidence" value="ECO:0007669"/>
    <property type="project" value="UniProtKB-SubCell"/>
</dbReference>
<dbReference type="Proteomes" id="UP000001075">
    <property type="component" value="Unassembled WGS sequence"/>
</dbReference>
<feature type="transmembrane region" description="Helical" evidence="6">
    <location>
        <begin position="12"/>
        <end position="29"/>
    </location>
</feature>
<evidence type="ECO:0000256" key="2">
    <source>
        <dbReference type="ARBA" id="ARBA00022692"/>
    </source>
</evidence>
<dbReference type="AlphaFoldDB" id="G3HHB0"/>
<protein>
    <recommendedName>
        <fullName evidence="5">Transmembrane protein 254</fullName>
    </recommendedName>
</protein>
<proteinExistence type="predicted"/>
<dbReference type="PANTHER" id="PTHR34104:SF3">
    <property type="entry name" value="TRANSMEMBRANE PROTEIN 254"/>
    <property type="match status" value="1"/>
</dbReference>
<keyword evidence="2 6" id="KW-0812">Transmembrane</keyword>
<evidence type="ECO:0000256" key="4">
    <source>
        <dbReference type="ARBA" id="ARBA00023136"/>
    </source>
</evidence>
<comment type="subcellular location">
    <subcellularLocation>
        <location evidence="1">Membrane</location>
        <topology evidence="1">Multi-pass membrane protein</topology>
    </subcellularLocation>
</comment>
<reference evidence="8" key="1">
    <citation type="journal article" date="2011" name="Nat. Biotechnol.">
        <title>The genomic sequence of the Chinese hamster ovary (CHO)-K1 cell line.</title>
        <authorList>
            <person name="Xu X."/>
            <person name="Nagarajan H."/>
            <person name="Lewis N.E."/>
            <person name="Pan S."/>
            <person name="Cai Z."/>
            <person name="Liu X."/>
            <person name="Chen W."/>
            <person name="Xie M."/>
            <person name="Wang W."/>
            <person name="Hammond S."/>
            <person name="Andersen M.R."/>
            <person name="Neff N."/>
            <person name="Passarelli B."/>
            <person name="Koh W."/>
            <person name="Fan H.C."/>
            <person name="Wang J."/>
            <person name="Gui Y."/>
            <person name="Lee K.H."/>
            <person name="Betenbaugh M.J."/>
            <person name="Quake S.R."/>
            <person name="Famili I."/>
            <person name="Palsson B.O."/>
            <person name="Wang J."/>
        </authorList>
    </citation>
    <scope>NUCLEOTIDE SEQUENCE [LARGE SCALE GENOMIC DNA]</scope>
    <source>
        <strain evidence="8">CHO K1 cell line</strain>
    </source>
</reference>
<dbReference type="FunCoup" id="G3HHB0">
    <property type="interactions" value="6"/>
</dbReference>
<dbReference type="InterPro" id="IPR028110">
    <property type="entry name" value="TMEM254"/>
</dbReference>
<gene>
    <name evidence="7" type="ORF">I79_010008</name>
</gene>
<evidence type="ECO:0000313" key="8">
    <source>
        <dbReference type="Proteomes" id="UP000001075"/>
    </source>
</evidence>
<sequence>MGTATGTGYFQRGSLFWLTVITVSFSYYTRGRRFLPHNSVLRALEMVVAMSEARRDATAYFRAASPWLSLVTALGLGYFTWVVFWPQNIPYQSLGPLGSFTKYLVDHHHTLLRNGYWLAWLIHLGESFYAMVLCKHKGITDGQARLLWFLQTFLLGFSSLSILVAYRPKRQKHN</sequence>
<keyword evidence="4 6" id="KW-0472">Membrane</keyword>
<feature type="transmembrane region" description="Helical" evidence="6">
    <location>
        <begin position="146"/>
        <end position="166"/>
    </location>
</feature>
<feature type="transmembrane region" description="Helical" evidence="6">
    <location>
        <begin position="115"/>
        <end position="134"/>
    </location>
</feature>